<dbReference type="PROSITE" id="PS51192">
    <property type="entry name" value="HELICASE_ATP_BIND_1"/>
    <property type="match status" value="1"/>
</dbReference>
<dbReference type="PANTHER" id="PTHR11274:SF0">
    <property type="entry name" value="GENERAL TRANSCRIPTION AND DNA REPAIR FACTOR IIH HELICASE SUBUNIT XPB"/>
    <property type="match status" value="1"/>
</dbReference>
<dbReference type="GO" id="GO:0003677">
    <property type="term" value="F:DNA binding"/>
    <property type="evidence" value="ECO:0007669"/>
    <property type="project" value="InterPro"/>
</dbReference>
<keyword evidence="4" id="KW-0067">ATP-binding</keyword>
<evidence type="ECO:0000259" key="5">
    <source>
        <dbReference type="PROSITE" id="PS51192"/>
    </source>
</evidence>
<dbReference type="CDD" id="cd18785">
    <property type="entry name" value="SF2_C"/>
    <property type="match status" value="1"/>
</dbReference>
<proteinExistence type="predicted"/>
<dbReference type="SUPFAM" id="SSF51294">
    <property type="entry name" value="Hedgehog/intein (Hint) domain"/>
    <property type="match status" value="1"/>
</dbReference>
<dbReference type="PANTHER" id="PTHR11274">
    <property type="entry name" value="RAD25/XP-B DNA REPAIR HELICASE"/>
    <property type="match status" value="1"/>
</dbReference>
<dbReference type="EMBL" id="MK072249">
    <property type="protein sequence ID" value="AYV80811.1"/>
    <property type="molecule type" value="Genomic_DNA"/>
</dbReference>
<evidence type="ECO:0000313" key="6">
    <source>
        <dbReference type="EMBL" id="AYV80811.1"/>
    </source>
</evidence>
<evidence type="ECO:0000256" key="3">
    <source>
        <dbReference type="ARBA" id="ARBA00022806"/>
    </source>
</evidence>
<keyword evidence="3 6" id="KW-0347">Helicase</keyword>
<dbReference type="GO" id="GO:0030908">
    <property type="term" value="P:protein splicing"/>
    <property type="evidence" value="ECO:0007669"/>
    <property type="project" value="InterPro"/>
</dbReference>
<dbReference type="Gene3D" id="3.40.50.300">
    <property type="entry name" value="P-loop containing nucleotide triphosphate hydrolases"/>
    <property type="match status" value="2"/>
</dbReference>
<evidence type="ECO:0000256" key="4">
    <source>
        <dbReference type="ARBA" id="ARBA00022840"/>
    </source>
</evidence>
<dbReference type="SMART" id="SM00487">
    <property type="entry name" value="DEXDc"/>
    <property type="match status" value="1"/>
</dbReference>
<accession>A0A3G5A3N5</accession>
<keyword evidence="2" id="KW-0378">Hydrolase</keyword>
<dbReference type="GO" id="GO:0005524">
    <property type="term" value="F:ATP binding"/>
    <property type="evidence" value="ECO:0007669"/>
    <property type="project" value="UniProtKB-KW"/>
</dbReference>
<protein>
    <submittedName>
        <fullName evidence="6">Superfamily II DNA or RNA helicase</fullName>
    </submittedName>
</protein>
<sequence>MDVLDDLKPIVARKGKVTIKKAKAKPKVKAKAKEPKAAKESKEVILDEATVEVKSEPVVPVKTTLTHGGYRINKKLVDAKLLLELKTDLTVKPFSADDPDTVPYPIFQETPRELIVPRYYGVEKFGVAEADMMKSSVIKAKFTGELRDFQIEIVDKCLTHIREHGGGILSVGCGRGKCLGRGTKVLMFDGTIKAVEDIKVDDYLMGDDSTQRRVLSLARGMEEMFAIIPSNSRNEKYVVNRSHILSLKDGKEIVDVSVDDYLRGEREGKDLKGYRVGVNFSVKDVSVNPYVFGTKLENTADAYIPYEYKCNSETVRSNLLAGIVESFGIDMEVRSERLVDDVVFLCRSLGYVCFKTKGDGFFKAKICGRTEQLTYDISVESVGWGEYYGFEIDGNHRFLLGDFTVTHNTVMSLKIAMELGVKTLVIVHKSFLQDQWMERAKQFTDARVGIIRQNKVQVLNKDIVIGMIQSVSMKEYDPGIFSDFGMVIYDECHHVASRVFSNALAKTGAKFTLGLSATPIRLDGLTRVIHWYVGEFIHREENRKNKQVIAKIFHYVSNNPLFREKKRWFKGGIKPDTIKMTSNLCELEERTNHIVDIINQLRGEAERKILVLSSRKSHLAILKGSVDEAIAADVEKNVILVGECKTYFYTGDSKREERKEAETSGDILFATFELAHEGLDIERLNTIILASPKKNIIQAVGRIMRKILISGDVRPLIIDLSDEVSVFKYQSEGRTAQYAKNKYKLEHYYLKNNKIITFDTYMQQEQNLTQEEIVLLPGRTVYEPDLRKILDMQRVEYDEGDLSVEVSDNVEENYEVKNSKVINSAYMF</sequence>
<dbReference type="InterPro" id="IPR014001">
    <property type="entry name" value="Helicase_ATP-bd"/>
</dbReference>
<dbReference type="GO" id="GO:0004386">
    <property type="term" value="F:helicase activity"/>
    <property type="evidence" value="ECO:0007669"/>
    <property type="project" value="UniProtKB-KW"/>
</dbReference>
<dbReference type="InterPro" id="IPR006935">
    <property type="entry name" value="Helicase/UvrB_N"/>
</dbReference>
<keyword evidence="1" id="KW-0547">Nucleotide-binding</keyword>
<dbReference type="Pfam" id="PF04851">
    <property type="entry name" value="ResIII"/>
    <property type="match status" value="1"/>
</dbReference>
<evidence type="ECO:0000256" key="1">
    <source>
        <dbReference type="ARBA" id="ARBA00022741"/>
    </source>
</evidence>
<dbReference type="InterPro" id="IPR027417">
    <property type="entry name" value="P-loop_NTPase"/>
</dbReference>
<evidence type="ECO:0000256" key="2">
    <source>
        <dbReference type="ARBA" id="ARBA00022801"/>
    </source>
</evidence>
<dbReference type="Gene3D" id="2.170.16.10">
    <property type="entry name" value="Hedgehog/Intein (Hint) domain"/>
    <property type="match status" value="2"/>
</dbReference>
<reference evidence="6" key="1">
    <citation type="submission" date="2018-10" db="EMBL/GenBank/DDBJ databases">
        <title>Hidden diversity of soil giant viruses.</title>
        <authorList>
            <person name="Schulz F."/>
            <person name="Alteio L."/>
            <person name="Goudeau D."/>
            <person name="Ryan E.M."/>
            <person name="Malmstrom R.R."/>
            <person name="Blanchard J."/>
            <person name="Woyke T."/>
        </authorList>
    </citation>
    <scope>NUCLEOTIDE SEQUENCE</scope>
    <source>
        <strain evidence="6">HAV1</strain>
    </source>
</reference>
<dbReference type="InterPro" id="IPR007868">
    <property type="entry name" value="Hom_end_hint"/>
</dbReference>
<gene>
    <name evidence="6" type="ORF">Harvfovirus7_8</name>
</gene>
<dbReference type="SUPFAM" id="SSF52540">
    <property type="entry name" value="P-loop containing nucleoside triphosphate hydrolases"/>
    <property type="match status" value="1"/>
</dbReference>
<dbReference type="InterPro" id="IPR050615">
    <property type="entry name" value="ATP-dep_DNA_Helicase"/>
</dbReference>
<organism evidence="6">
    <name type="scientific">Harvfovirus sp</name>
    <dbReference type="NCBI Taxonomy" id="2487768"/>
    <lineage>
        <taxon>Viruses</taxon>
        <taxon>Varidnaviria</taxon>
        <taxon>Bamfordvirae</taxon>
        <taxon>Nucleocytoviricota</taxon>
        <taxon>Megaviricetes</taxon>
        <taxon>Imitervirales</taxon>
        <taxon>Mimiviridae</taxon>
        <taxon>Klosneuvirinae</taxon>
    </lineage>
</organism>
<dbReference type="InterPro" id="IPR036844">
    <property type="entry name" value="Hint_dom_sf"/>
</dbReference>
<name>A0A3G5A3N5_9VIRU</name>
<dbReference type="Pfam" id="PF05203">
    <property type="entry name" value="Hom_end_hint"/>
    <property type="match status" value="1"/>
</dbReference>
<dbReference type="GO" id="GO:0016787">
    <property type="term" value="F:hydrolase activity"/>
    <property type="evidence" value="ECO:0007669"/>
    <property type="project" value="UniProtKB-KW"/>
</dbReference>
<feature type="domain" description="Helicase ATP-binding" evidence="5">
    <location>
        <begin position="389"/>
        <end position="537"/>
    </location>
</feature>